<keyword evidence="2" id="KW-0813">Transport</keyword>
<keyword evidence="4 7" id="KW-0812">Transmembrane</keyword>
<evidence type="ECO:0000256" key="5">
    <source>
        <dbReference type="ARBA" id="ARBA00022989"/>
    </source>
</evidence>
<feature type="transmembrane region" description="Helical" evidence="7">
    <location>
        <begin position="47"/>
        <end position="67"/>
    </location>
</feature>
<accession>A0AAV3XSK0</accession>
<name>A0AAV3XSK0_9CYAN</name>
<evidence type="ECO:0000259" key="8">
    <source>
        <dbReference type="Pfam" id="PF02687"/>
    </source>
</evidence>
<organism evidence="9 10">
    <name type="scientific">Microseira wollei NIES-4236</name>
    <dbReference type="NCBI Taxonomy" id="2530354"/>
    <lineage>
        <taxon>Bacteria</taxon>
        <taxon>Bacillati</taxon>
        <taxon>Cyanobacteriota</taxon>
        <taxon>Cyanophyceae</taxon>
        <taxon>Oscillatoriophycideae</taxon>
        <taxon>Aerosakkonematales</taxon>
        <taxon>Aerosakkonemataceae</taxon>
        <taxon>Microseira</taxon>
    </lineage>
</organism>
<evidence type="ECO:0000256" key="7">
    <source>
        <dbReference type="SAM" id="Phobius"/>
    </source>
</evidence>
<evidence type="ECO:0000256" key="6">
    <source>
        <dbReference type="ARBA" id="ARBA00023136"/>
    </source>
</evidence>
<evidence type="ECO:0000313" key="10">
    <source>
        <dbReference type="Proteomes" id="UP001050975"/>
    </source>
</evidence>
<sequence length="100" mass="10911">MGFIVGTVIVYQILYADVSDHPAEYATLKAMGYRDSYLEIVVLQEGIILGILGYIPGFALTIGLYDLTKQATFLPIGMTLTRCLIVLILTQVASYLSMSG</sequence>
<comment type="caution">
    <text evidence="9">The sequence shown here is derived from an EMBL/GenBank/DDBJ whole genome shotgun (WGS) entry which is preliminary data.</text>
</comment>
<evidence type="ECO:0000256" key="2">
    <source>
        <dbReference type="ARBA" id="ARBA00022448"/>
    </source>
</evidence>
<evidence type="ECO:0000256" key="1">
    <source>
        <dbReference type="ARBA" id="ARBA00004651"/>
    </source>
</evidence>
<comment type="subcellular location">
    <subcellularLocation>
        <location evidence="1">Cell membrane</location>
        <topology evidence="1">Multi-pass membrane protein</topology>
    </subcellularLocation>
</comment>
<keyword evidence="3" id="KW-1003">Cell membrane</keyword>
<dbReference type="PANTHER" id="PTHR43738">
    <property type="entry name" value="ABC TRANSPORTER, MEMBRANE PROTEIN"/>
    <property type="match status" value="1"/>
</dbReference>
<dbReference type="GO" id="GO:0005886">
    <property type="term" value="C:plasma membrane"/>
    <property type="evidence" value="ECO:0007669"/>
    <property type="project" value="UniProtKB-SubCell"/>
</dbReference>
<keyword evidence="10" id="KW-1185">Reference proteome</keyword>
<dbReference type="PANTHER" id="PTHR43738:SF1">
    <property type="entry name" value="HEMIN TRANSPORT SYSTEM PERMEASE PROTEIN HRTB-RELATED"/>
    <property type="match status" value="1"/>
</dbReference>
<evidence type="ECO:0000256" key="4">
    <source>
        <dbReference type="ARBA" id="ARBA00022692"/>
    </source>
</evidence>
<dbReference type="RefSeq" id="WP_226593592.1">
    <property type="nucleotide sequence ID" value="NZ_BLAY01000290.1"/>
</dbReference>
<feature type="transmembrane region" description="Helical" evidence="7">
    <location>
        <begin position="79"/>
        <end position="98"/>
    </location>
</feature>
<dbReference type="InterPro" id="IPR051125">
    <property type="entry name" value="ABC-4/HrtB_transporter"/>
</dbReference>
<dbReference type="EMBL" id="BLAY01000290">
    <property type="protein sequence ID" value="GET44096.1"/>
    <property type="molecule type" value="Genomic_DNA"/>
</dbReference>
<protein>
    <submittedName>
        <fullName evidence="9">DevC protein</fullName>
    </submittedName>
</protein>
<evidence type="ECO:0000256" key="3">
    <source>
        <dbReference type="ARBA" id="ARBA00022475"/>
    </source>
</evidence>
<gene>
    <name evidence="9" type="ORF">MiSe_89220</name>
</gene>
<dbReference type="Pfam" id="PF02687">
    <property type="entry name" value="FtsX"/>
    <property type="match status" value="1"/>
</dbReference>
<feature type="domain" description="ABC3 transporter permease C-terminal" evidence="8">
    <location>
        <begin position="3"/>
        <end position="94"/>
    </location>
</feature>
<keyword evidence="5 7" id="KW-1133">Transmembrane helix</keyword>
<dbReference type="Proteomes" id="UP001050975">
    <property type="component" value="Unassembled WGS sequence"/>
</dbReference>
<keyword evidence="6 7" id="KW-0472">Membrane</keyword>
<reference evidence="9" key="1">
    <citation type="submission" date="2019-10" db="EMBL/GenBank/DDBJ databases">
        <title>Draft genome sequece of Microseira wollei NIES-4236.</title>
        <authorList>
            <person name="Yamaguchi H."/>
            <person name="Suzuki S."/>
            <person name="Kawachi M."/>
        </authorList>
    </citation>
    <scope>NUCLEOTIDE SEQUENCE</scope>
    <source>
        <strain evidence="9">NIES-4236</strain>
    </source>
</reference>
<evidence type="ECO:0000313" key="9">
    <source>
        <dbReference type="EMBL" id="GET44096.1"/>
    </source>
</evidence>
<dbReference type="AlphaFoldDB" id="A0AAV3XSK0"/>
<dbReference type="InterPro" id="IPR003838">
    <property type="entry name" value="ABC3_permease_C"/>
</dbReference>
<proteinExistence type="predicted"/>